<sequence length="788" mass="81735">MTLSNLTSASAGEASVSSGNRTDGTNPGMPPTSSTPATPTTTTVTVSSGQPLAVAVKRKRNLPGTPDPEAEVIALSPKTLMATNRFVCEICNKGFQRDQNLQLHRRGHNLPWKLRQRTSKEVRKRVYICPEPSCVHHDPSRALGDLTGIKKHFCRKHGEKKWKCDKCSKRYAVQSDWKAHSKTCGTREYRCDCGTLFSRRDSFITHRAFCDALAEESARVSAGKQGGGQPDGLMGPGSSSMSVMGAPSSPHGNNVGRMSGDPLASVVPLSSRPGGLPPSMAGLSGLSEGGHSLLPRWSANPGSGTSRTGTGLSLWLGPGPGPPGPQQQMHQMLSGSDGSSPFLLQAHKGMQGASGLPGMMNPLDYEVPQAPRPSSGHLPLAPSGSMFAHLFASGNGLQGLQGSSPSQSGATAGMGISGFSDFSAGANRMERGSTTAGLSPTSSAGLTSNSSSGNTNGVGTLNSVSPLFNPQQQQQQQHTASAQMSATALLQKAAQMGATASNTSLLRGFGLGGADSSSMAMWQGQRQEQPSQQSQQQQSHQQQSQQQSQQQQSQQQSQQQPQPQSQAQPQAQPQQQGRTGDLPLNNMSNMVHPLIRRAGDLQSVSQGLGGSSLGQNNNFGGGQGRLSDSSTNVQDFMNSLSGGAGLFGGPLSSMPSMFGPSSTNMGGMLPPSSHRMSPSEVLANSTFTGGQGVLQGMGPSSLLPGLGGSSRGENDGSDRFTRDFLGVGGASGMTAAGGGMGRTLSQRDLASITSLGPGVDLGAFFNQRENLRSVGASGHSPGKSWDAT</sequence>
<dbReference type="InterPro" id="IPR055186">
    <property type="entry name" value="C2H2-2nd_BIRD-IDD"/>
</dbReference>
<dbReference type="PANTHER" id="PTHR10593">
    <property type="entry name" value="SERINE/THREONINE-PROTEIN KINASE RIO"/>
    <property type="match status" value="1"/>
</dbReference>
<feature type="compositionally biased region" description="Low complexity" evidence="8">
    <location>
        <begin position="231"/>
        <end position="250"/>
    </location>
</feature>
<dbReference type="GO" id="GO:0005634">
    <property type="term" value="C:nucleus"/>
    <property type="evidence" value="ECO:0007669"/>
    <property type="project" value="TreeGrafter"/>
</dbReference>
<evidence type="ECO:0000259" key="9">
    <source>
        <dbReference type="PROSITE" id="PS50157"/>
    </source>
</evidence>
<dbReference type="InterPro" id="IPR055187">
    <property type="entry name" value="C2CH-3rd_BIRD-IDD"/>
</dbReference>
<dbReference type="EMBL" id="CM026427">
    <property type="protein sequence ID" value="KAG0571252.1"/>
    <property type="molecule type" value="Genomic_DNA"/>
</dbReference>
<keyword evidence="11" id="KW-1185">Reference proteome</keyword>
<feature type="compositionally biased region" description="Low complexity" evidence="8">
    <location>
        <begin position="441"/>
        <end position="464"/>
    </location>
</feature>
<feature type="domain" description="C2H2-type" evidence="9">
    <location>
        <begin position="86"/>
        <end position="108"/>
    </location>
</feature>
<keyword evidence="6" id="KW-0804">Transcription</keyword>
<dbReference type="Pfam" id="PF00096">
    <property type="entry name" value="zf-C2H2"/>
    <property type="match status" value="1"/>
</dbReference>
<keyword evidence="3 7" id="KW-0863">Zinc-finger</keyword>
<dbReference type="PROSITE" id="PS50157">
    <property type="entry name" value="ZINC_FINGER_C2H2_2"/>
    <property type="match status" value="1"/>
</dbReference>
<dbReference type="PANTHER" id="PTHR10593:SF236">
    <property type="entry name" value="PROTEIN INDETERMINATE-DOMAIN 11"/>
    <property type="match status" value="1"/>
</dbReference>
<evidence type="ECO:0000313" key="11">
    <source>
        <dbReference type="Proteomes" id="UP000822688"/>
    </source>
</evidence>
<gene>
    <name evidence="10" type="ORF">KC19_6G222800</name>
</gene>
<evidence type="ECO:0000256" key="6">
    <source>
        <dbReference type="ARBA" id="ARBA00023163"/>
    </source>
</evidence>
<comment type="caution">
    <text evidence="10">The sequence shown here is derived from an EMBL/GenBank/DDBJ whole genome shotgun (WGS) entry which is preliminary data.</text>
</comment>
<dbReference type="InterPro" id="IPR031140">
    <property type="entry name" value="IDD1-16"/>
</dbReference>
<keyword evidence="1" id="KW-0479">Metal-binding</keyword>
<dbReference type="Pfam" id="PF22995">
    <property type="entry name" value="C2CH-3rd_BIRD-IDD"/>
    <property type="match status" value="1"/>
</dbReference>
<evidence type="ECO:0000256" key="2">
    <source>
        <dbReference type="ARBA" id="ARBA00022737"/>
    </source>
</evidence>
<evidence type="ECO:0000256" key="8">
    <source>
        <dbReference type="SAM" id="MobiDB-lite"/>
    </source>
</evidence>
<feature type="compositionally biased region" description="Low complexity" evidence="8">
    <location>
        <begin position="523"/>
        <end position="576"/>
    </location>
</feature>
<evidence type="ECO:0000256" key="3">
    <source>
        <dbReference type="ARBA" id="ARBA00022771"/>
    </source>
</evidence>
<keyword evidence="4" id="KW-0862">Zinc</keyword>
<evidence type="ECO:0000313" key="10">
    <source>
        <dbReference type="EMBL" id="KAG0571252.1"/>
    </source>
</evidence>
<dbReference type="AlphaFoldDB" id="A0A8T0HKC6"/>
<feature type="region of interest" description="Disordered" evidence="8">
    <location>
        <begin position="423"/>
        <end position="483"/>
    </location>
</feature>
<dbReference type="GO" id="GO:0003700">
    <property type="term" value="F:DNA-binding transcription factor activity"/>
    <property type="evidence" value="ECO:0007669"/>
    <property type="project" value="TreeGrafter"/>
</dbReference>
<feature type="region of interest" description="Disordered" evidence="8">
    <location>
        <begin position="516"/>
        <end position="587"/>
    </location>
</feature>
<dbReference type="Gene3D" id="3.30.160.60">
    <property type="entry name" value="Classic Zinc Finger"/>
    <property type="match status" value="2"/>
</dbReference>
<dbReference type="FunFam" id="3.30.160.60:FF:000131">
    <property type="entry name" value="protein indeterminate-domain 5, chloroplastic-like"/>
    <property type="match status" value="1"/>
</dbReference>
<accession>A0A8T0HKC6</accession>
<dbReference type="PROSITE" id="PS00028">
    <property type="entry name" value="ZINC_FINGER_C2H2_1"/>
    <property type="match status" value="1"/>
</dbReference>
<feature type="region of interest" description="Disordered" evidence="8">
    <location>
        <begin position="1"/>
        <end position="50"/>
    </location>
</feature>
<name>A0A8T0HKC6_CERPU</name>
<dbReference type="FunFam" id="3.30.160.60:FF:000554">
    <property type="entry name" value="protein indeterminate-domain 12-like"/>
    <property type="match status" value="1"/>
</dbReference>
<dbReference type="GO" id="GO:0008270">
    <property type="term" value="F:zinc ion binding"/>
    <property type="evidence" value="ECO:0007669"/>
    <property type="project" value="UniProtKB-KW"/>
</dbReference>
<protein>
    <recommendedName>
        <fullName evidence="9">C2H2-type domain-containing protein</fullName>
    </recommendedName>
</protein>
<organism evidence="10 11">
    <name type="scientific">Ceratodon purpureus</name>
    <name type="common">Fire moss</name>
    <name type="synonym">Dicranum purpureum</name>
    <dbReference type="NCBI Taxonomy" id="3225"/>
    <lineage>
        <taxon>Eukaryota</taxon>
        <taxon>Viridiplantae</taxon>
        <taxon>Streptophyta</taxon>
        <taxon>Embryophyta</taxon>
        <taxon>Bryophyta</taxon>
        <taxon>Bryophytina</taxon>
        <taxon>Bryopsida</taxon>
        <taxon>Dicranidae</taxon>
        <taxon>Pseudoditrichales</taxon>
        <taxon>Ditrichaceae</taxon>
        <taxon>Ceratodon</taxon>
    </lineage>
</organism>
<evidence type="ECO:0000256" key="7">
    <source>
        <dbReference type="PROSITE-ProRule" id="PRU00042"/>
    </source>
</evidence>
<feature type="region of interest" description="Disordered" evidence="8">
    <location>
        <begin position="605"/>
        <end position="629"/>
    </location>
</feature>
<evidence type="ECO:0000256" key="4">
    <source>
        <dbReference type="ARBA" id="ARBA00022833"/>
    </source>
</evidence>
<dbReference type="InterPro" id="IPR055185">
    <property type="entry name" value="C2CH-4th_BIRD-IDD"/>
</dbReference>
<feature type="compositionally biased region" description="Low complexity" evidence="8">
    <location>
        <begin position="8"/>
        <end position="19"/>
    </location>
</feature>
<keyword evidence="5" id="KW-0805">Transcription regulation</keyword>
<keyword evidence="2" id="KW-0677">Repeat</keyword>
<dbReference type="SMART" id="SM00355">
    <property type="entry name" value="ZnF_C2H2"/>
    <property type="match status" value="3"/>
</dbReference>
<proteinExistence type="predicted"/>
<dbReference type="InterPro" id="IPR013087">
    <property type="entry name" value="Znf_C2H2_type"/>
</dbReference>
<evidence type="ECO:0000256" key="1">
    <source>
        <dbReference type="ARBA" id="ARBA00022723"/>
    </source>
</evidence>
<evidence type="ECO:0000256" key="5">
    <source>
        <dbReference type="ARBA" id="ARBA00023015"/>
    </source>
</evidence>
<feature type="region of interest" description="Disordered" evidence="8">
    <location>
        <begin position="221"/>
        <end position="264"/>
    </location>
</feature>
<dbReference type="Pfam" id="PF22996">
    <property type="entry name" value="C2H2-2nd_BIRD-IDD"/>
    <property type="match status" value="1"/>
</dbReference>
<dbReference type="InterPro" id="IPR036236">
    <property type="entry name" value="Znf_C2H2_sf"/>
</dbReference>
<dbReference type="Pfam" id="PF22992">
    <property type="entry name" value="C2CH-4th_BIRD-IDD"/>
    <property type="match status" value="1"/>
</dbReference>
<dbReference type="SUPFAM" id="SSF57667">
    <property type="entry name" value="beta-beta-alpha zinc fingers"/>
    <property type="match status" value="1"/>
</dbReference>
<feature type="compositionally biased region" description="Low complexity" evidence="8">
    <location>
        <begin position="31"/>
        <end position="48"/>
    </location>
</feature>
<dbReference type="Proteomes" id="UP000822688">
    <property type="component" value="Chromosome 6"/>
</dbReference>
<reference evidence="10 11" key="1">
    <citation type="submission" date="2020-06" db="EMBL/GenBank/DDBJ databases">
        <title>WGS assembly of Ceratodon purpureus strain R40.</title>
        <authorList>
            <person name="Carey S.B."/>
            <person name="Jenkins J."/>
            <person name="Shu S."/>
            <person name="Lovell J.T."/>
            <person name="Sreedasyam A."/>
            <person name="Maumus F."/>
            <person name="Tiley G.P."/>
            <person name="Fernandez-Pozo N."/>
            <person name="Barry K."/>
            <person name="Chen C."/>
            <person name="Wang M."/>
            <person name="Lipzen A."/>
            <person name="Daum C."/>
            <person name="Saski C.A."/>
            <person name="Payton A.C."/>
            <person name="Mcbreen J.C."/>
            <person name="Conrad R.E."/>
            <person name="Kollar L.M."/>
            <person name="Olsson S."/>
            <person name="Huttunen S."/>
            <person name="Landis J.B."/>
            <person name="Wickett N.J."/>
            <person name="Johnson M.G."/>
            <person name="Rensing S.A."/>
            <person name="Grimwood J."/>
            <person name="Schmutz J."/>
            <person name="Mcdaniel S.F."/>
        </authorList>
    </citation>
    <scope>NUCLEOTIDE SEQUENCE [LARGE SCALE GENOMIC DNA]</scope>
    <source>
        <strain evidence="10 11">R40</strain>
    </source>
</reference>